<evidence type="ECO:0000313" key="2">
    <source>
        <dbReference type="Proteomes" id="UP001195483"/>
    </source>
</evidence>
<reference evidence="1" key="2">
    <citation type="journal article" date="2021" name="Genome Biol. Evol.">
        <title>Developing a high-quality reference genome for a parasitic bivalve with doubly uniparental inheritance (Bivalvia: Unionida).</title>
        <authorList>
            <person name="Smith C.H."/>
        </authorList>
    </citation>
    <scope>NUCLEOTIDE SEQUENCE</scope>
    <source>
        <strain evidence="1">CHS0354</strain>
        <tissue evidence="1">Mantle</tissue>
    </source>
</reference>
<accession>A0AAE0RNQ6</accession>
<reference evidence="1" key="1">
    <citation type="journal article" date="2021" name="Genome Biol. Evol.">
        <title>A High-Quality Reference Genome for a Parasitic Bivalve with Doubly Uniparental Inheritance (Bivalvia: Unionida).</title>
        <authorList>
            <person name="Smith C.H."/>
        </authorList>
    </citation>
    <scope>NUCLEOTIDE SEQUENCE</scope>
    <source>
        <strain evidence="1">CHS0354</strain>
    </source>
</reference>
<dbReference type="AlphaFoldDB" id="A0AAE0RNQ6"/>
<keyword evidence="2" id="KW-1185">Reference proteome</keyword>
<organism evidence="1 2">
    <name type="scientific">Potamilus streckersoni</name>
    <dbReference type="NCBI Taxonomy" id="2493646"/>
    <lineage>
        <taxon>Eukaryota</taxon>
        <taxon>Metazoa</taxon>
        <taxon>Spiralia</taxon>
        <taxon>Lophotrochozoa</taxon>
        <taxon>Mollusca</taxon>
        <taxon>Bivalvia</taxon>
        <taxon>Autobranchia</taxon>
        <taxon>Heteroconchia</taxon>
        <taxon>Palaeoheterodonta</taxon>
        <taxon>Unionida</taxon>
        <taxon>Unionoidea</taxon>
        <taxon>Unionidae</taxon>
        <taxon>Ambleminae</taxon>
        <taxon>Lampsilini</taxon>
        <taxon>Potamilus</taxon>
    </lineage>
</organism>
<proteinExistence type="predicted"/>
<evidence type="ECO:0000313" key="1">
    <source>
        <dbReference type="EMBL" id="KAK3576741.1"/>
    </source>
</evidence>
<name>A0AAE0RNQ6_9BIVA</name>
<gene>
    <name evidence="1" type="ORF">CHS0354_005580</name>
</gene>
<comment type="caution">
    <text evidence="1">The sequence shown here is derived from an EMBL/GenBank/DDBJ whole genome shotgun (WGS) entry which is preliminary data.</text>
</comment>
<dbReference type="EMBL" id="JAEAOA010000394">
    <property type="protein sequence ID" value="KAK3576741.1"/>
    <property type="molecule type" value="Genomic_DNA"/>
</dbReference>
<sequence length="181" mass="20097">MQNIPTGGIRKAKPVETDINSIVAPDALKDYVLNMDLDYLEELHDDQKEFPLSTKSIIIPNEWLSSLVHSFIDEVGGCYAGLIKKARGSIGQAAKSDRRSSLSNSIATTTSTQARLPLTFRNISYKIFFNHLNEHSLNFSSYTPNPATRLETDDISGHLGVQPLPYLDLDDTSEFLEGQPL</sequence>
<dbReference type="Proteomes" id="UP001195483">
    <property type="component" value="Unassembled WGS sequence"/>
</dbReference>
<reference evidence="1" key="3">
    <citation type="submission" date="2023-05" db="EMBL/GenBank/DDBJ databases">
        <authorList>
            <person name="Smith C.H."/>
        </authorList>
    </citation>
    <scope>NUCLEOTIDE SEQUENCE</scope>
    <source>
        <strain evidence="1">CHS0354</strain>
        <tissue evidence="1">Mantle</tissue>
    </source>
</reference>
<protein>
    <submittedName>
        <fullName evidence="1">Uncharacterized protein</fullName>
    </submittedName>
</protein>